<keyword evidence="3" id="KW-1185">Reference proteome</keyword>
<dbReference type="RefSeq" id="WP_381521338.1">
    <property type="nucleotide sequence ID" value="NZ_JBHULN010000004.1"/>
</dbReference>
<accession>A0ABW5M323</accession>
<proteinExistence type="predicted"/>
<gene>
    <name evidence="2" type="ORF">ACFSUS_07915</name>
</gene>
<reference evidence="3" key="1">
    <citation type="journal article" date="2019" name="Int. J. Syst. Evol. Microbiol.">
        <title>The Global Catalogue of Microorganisms (GCM) 10K type strain sequencing project: providing services to taxonomists for standard genome sequencing and annotation.</title>
        <authorList>
            <consortium name="The Broad Institute Genomics Platform"/>
            <consortium name="The Broad Institute Genome Sequencing Center for Infectious Disease"/>
            <person name="Wu L."/>
            <person name="Ma J."/>
        </authorList>
    </citation>
    <scope>NUCLEOTIDE SEQUENCE [LARGE SCALE GENOMIC DNA]</scope>
    <source>
        <strain evidence="3">KCTC 42805</strain>
    </source>
</reference>
<feature type="domain" description="Gylcosyl hydrolase 115 C-terminal" evidence="1">
    <location>
        <begin position="1"/>
        <end position="26"/>
    </location>
</feature>
<protein>
    <recommendedName>
        <fullName evidence="1">Gylcosyl hydrolase 115 C-terminal domain-containing protein</fullName>
    </recommendedName>
</protein>
<comment type="caution">
    <text evidence="2">The sequence shown here is derived from an EMBL/GenBank/DDBJ whole genome shotgun (WGS) entry which is preliminary data.</text>
</comment>
<dbReference type="Pfam" id="PF17829">
    <property type="entry name" value="GH115_C"/>
    <property type="match status" value="1"/>
</dbReference>
<dbReference type="Proteomes" id="UP001597469">
    <property type="component" value="Unassembled WGS sequence"/>
</dbReference>
<name>A0ABW5M323_9BACT</name>
<dbReference type="EMBL" id="JBHULN010000004">
    <property type="protein sequence ID" value="MFD2570553.1"/>
    <property type="molecule type" value="Genomic_DNA"/>
</dbReference>
<dbReference type="InterPro" id="IPR041437">
    <property type="entry name" value="GH115_C"/>
</dbReference>
<evidence type="ECO:0000313" key="3">
    <source>
        <dbReference type="Proteomes" id="UP001597469"/>
    </source>
</evidence>
<evidence type="ECO:0000259" key="1">
    <source>
        <dbReference type="Pfam" id="PF17829"/>
    </source>
</evidence>
<organism evidence="2 3">
    <name type="scientific">Spirosoma soli</name>
    <dbReference type="NCBI Taxonomy" id="1770529"/>
    <lineage>
        <taxon>Bacteria</taxon>
        <taxon>Pseudomonadati</taxon>
        <taxon>Bacteroidota</taxon>
        <taxon>Cytophagia</taxon>
        <taxon>Cytophagales</taxon>
        <taxon>Cytophagaceae</taxon>
        <taxon>Spirosoma</taxon>
    </lineage>
</organism>
<dbReference type="Gene3D" id="2.60.120.1620">
    <property type="match status" value="1"/>
</dbReference>
<sequence>MVNPGVVLQKLVVDFGGQEKSYLGPEATLNKNATN</sequence>
<evidence type="ECO:0000313" key="2">
    <source>
        <dbReference type="EMBL" id="MFD2570553.1"/>
    </source>
</evidence>